<feature type="chain" id="PRO_5009105167" description="DUF4440 domain-containing protein" evidence="1">
    <location>
        <begin position="18"/>
        <end position="154"/>
    </location>
</feature>
<reference evidence="3 4" key="1">
    <citation type="submission" date="2016-06" db="EMBL/GenBank/DDBJ databases">
        <title>Three novel species with peptidoglycan cell walls form the new genus Lacunisphaera gen. nov. in the family Opitutaceae of the verrucomicrobial subdivision 4.</title>
        <authorList>
            <person name="Rast P."/>
            <person name="Gloeckner I."/>
            <person name="Jogler M."/>
            <person name="Boedeker C."/>
            <person name="Jeske O."/>
            <person name="Wiegand S."/>
            <person name="Reinhardt R."/>
            <person name="Schumann P."/>
            <person name="Rohde M."/>
            <person name="Spring S."/>
            <person name="Gloeckner F.O."/>
            <person name="Jogler C."/>
        </authorList>
    </citation>
    <scope>NUCLEOTIDE SEQUENCE [LARGE SCALE GENOMIC DNA]</scope>
    <source>
        <strain evidence="3 4">IG16b</strain>
    </source>
</reference>
<evidence type="ECO:0000313" key="3">
    <source>
        <dbReference type="EMBL" id="AOS43895.1"/>
    </source>
</evidence>
<dbReference type="AlphaFoldDB" id="A0A1D8ASM0"/>
<proteinExistence type="predicted"/>
<evidence type="ECO:0000259" key="2">
    <source>
        <dbReference type="Pfam" id="PF14534"/>
    </source>
</evidence>
<dbReference type="RefSeq" id="WP_083270104.1">
    <property type="nucleotide sequence ID" value="NZ_CP016094.1"/>
</dbReference>
<dbReference type="OrthoDB" id="8018097at2"/>
<dbReference type="Pfam" id="PF14534">
    <property type="entry name" value="DUF4440"/>
    <property type="match status" value="1"/>
</dbReference>
<dbReference type="STRING" id="1838286.Verru16b_00953"/>
<protein>
    <recommendedName>
        <fullName evidence="2">DUF4440 domain-containing protein</fullName>
    </recommendedName>
</protein>
<evidence type="ECO:0000256" key="1">
    <source>
        <dbReference type="SAM" id="SignalP"/>
    </source>
</evidence>
<dbReference type="Proteomes" id="UP000095228">
    <property type="component" value="Chromosome"/>
</dbReference>
<organism evidence="3 4">
    <name type="scientific">Lacunisphaera limnophila</name>
    <dbReference type="NCBI Taxonomy" id="1838286"/>
    <lineage>
        <taxon>Bacteria</taxon>
        <taxon>Pseudomonadati</taxon>
        <taxon>Verrucomicrobiota</taxon>
        <taxon>Opitutia</taxon>
        <taxon>Opitutales</taxon>
        <taxon>Opitutaceae</taxon>
        <taxon>Lacunisphaera</taxon>
    </lineage>
</organism>
<keyword evidence="4" id="KW-1185">Reference proteome</keyword>
<name>A0A1D8ASM0_9BACT</name>
<keyword evidence="1" id="KW-0732">Signal</keyword>
<dbReference type="SUPFAM" id="SSF54427">
    <property type="entry name" value="NTF2-like"/>
    <property type="match status" value="1"/>
</dbReference>
<feature type="signal peptide" evidence="1">
    <location>
        <begin position="1"/>
        <end position="17"/>
    </location>
</feature>
<dbReference type="Gene3D" id="3.10.450.50">
    <property type="match status" value="1"/>
</dbReference>
<accession>A0A1D8ASM0</accession>
<dbReference type="InterPro" id="IPR032710">
    <property type="entry name" value="NTF2-like_dom_sf"/>
</dbReference>
<feature type="domain" description="DUF4440" evidence="2">
    <location>
        <begin position="33"/>
        <end position="139"/>
    </location>
</feature>
<sequence length="154" mass="16758">MRSITLPKLFLFGLALAAGLFARASEAEVLAAVRAADDARIAATLAVDATRLDAILSDELHYAHSSGVIDSKASLLESLTSRRVVYESVEHVARDFVAAGPGLVLMRGRMLVRVGSATQRNLIDLNYLAVWREEGGRWRFLAWQSSRNPAPAKP</sequence>
<evidence type="ECO:0000313" key="4">
    <source>
        <dbReference type="Proteomes" id="UP000095228"/>
    </source>
</evidence>
<dbReference type="KEGG" id="obg:Verru16b_00953"/>
<gene>
    <name evidence="3" type="ORF">Verru16b_00953</name>
</gene>
<dbReference type="InterPro" id="IPR027843">
    <property type="entry name" value="DUF4440"/>
</dbReference>
<dbReference type="EMBL" id="CP016094">
    <property type="protein sequence ID" value="AOS43895.1"/>
    <property type="molecule type" value="Genomic_DNA"/>
</dbReference>